<dbReference type="KEGG" id="meti:DK427_08810"/>
<feature type="transmembrane region" description="Helical" evidence="1">
    <location>
        <begin position="317"/>
        <end position="339"/>
    </location>
</feature>
<sequence>MTLDASLGLPAGRPSPVPWSMRVRAGHGLRRAAQGLCSDTLVLSAAGALVSVALTGFVLGASNNLFHLPIVAGLADEPQFGADAFVQSLRFFASGIWLLLRGSAAQVDPYWLFLALHVLSRFLTILGLLLCAGQLGIRGRNQKILFTALVCLAPMLRGVSYAGAGGLFLNVFTHSEIANGLSLLMIWCLVTGRITAGLALNGLVFFVNAFVAVWNAVPIALICGYGLATGRLDRAGLVRSAALGLALAAVPVLPVVLNVLANPSFGRPAGFDYPTFLRDFYPHHFLIGEVPAGQLVSVAALLLLANLSLWRLRSRSAPFLAALWGYMAVYALGMVVPLLTSSPAVLNLHLLRVSTVFHLLAALGSLALLTRMLHRRMPLHARATALLLFCLLCTLRPLTLLAPLLLLPRRPPRLWLDLFRRRVPARAAGAAGLAALACAAALIGGLTLKGWAHNRRVAQVAAEWEALGRWARSGTAPDAIFLVPVIGAPDLAEVLRDVPREIQEAGTSRFEYASHRRVWVDFGRGAAVMWHPGYHAEWRSRTRAVAALRTLPERRAYATANGIAYVVERCAGESPPDILFRTRSFCILPGAGSG</sequence>
<protein>
    <recommendedName>
        <fullName evidence="4">Glycosyltransferase RgtA/B/C/D-like domain-containing protein</fullName>
    </recommendedName>
</protein>
<reference evidence="2 3" key="1">
    <citation type="submission" date="2018-05" db="EMBL/GenBank/DDBJ databases">
        <title>Complete Genome Sequence of Methylobacterium sp. 17Sr1-43.</title>
        <authorList>
            <person name="Srinivasan S."/>
        </authorList>
    </citation>
    <scope>NUCLEOTIDE SEQUENCE [LARGE SCALE GENOMIC DNA]</scope>
    <source>
        <strain evidence="2 3">17Sr1-43</strain>
    </source>
</reference>
<feature type="transmembrane region" description="Helical" evidence="1">
    <location>
        <begin position="206"/>
        <end position="228"/>
    </location>
</feature>
<feature type="transmembrane region" description="Helical" evidence="1">
    <location>
        <begin position="112"/>
        <end position="137"/>
    </location>
</feature>
<evidence type="ECO:0000256" key="1">
    <source>
        <dbReference type="SAM" id="Phobius"/>
    </source>
</evidence>
<feature type="transmembrane region" description="Helical" evidence="1">
    <location>
        <begin position="385"/>
        <end position="407"/>
    </location>
</feature>
<dbReference type="Proteomes" id="UP000246058">
    <property type="component" value="Chromosome"/>
</dbReference>
<feature type="transmembrane region" description="Helical" evidence="1">
    <location>
        <begin position="240"/>
        <end position="261"/>
    </location>
</feature>
<keyword evidence="1" id="KW-0472">Membrane</keyword>
<feature type="transmembrane region" description="Helical" evidence="1">
    <location>
        <begin position="427"/>
        <end position="448"/>
    </location>
</feature>
<evidence type="ECO:0008006" key="4">
    <source>
        <dbReference type="Google" id="ProtNLM"/>
    </source>
</evidence>
<keyword evidence="1" id="KW-1133">Transmembrane helix</keyword>
<evidence type="ECO:0000313" key="3">
    <source>
        <dbReference type="Proteomes" id="UP000246058"/>
    </source>
</evidence>
<dbReference type="OrthoDB" id="596458at2"/>
<keyword evidence="1" id="KW-0812">Transmembrane</keyword>
<feature type="transmembrane region" description="Helical" evidence="1">
    <location>
        <begin position="143"/>
        <end position="169"/>
    </location>
</feature>
<keyword evidence="3" id="KW-1185">Reference proteome</keyword>
<dbReference type="EMBL" id="CP029551">
    <property type="protein sequence ID" value="AWN35835.1"/>
    <property type="molecule type" value="Genomic_DNA"/>
</dbReference>
<accession>A0A2U8VQD0</accession>
<feature type="transmembrane region" description="Helical" evidence="1">
    <location>
        <begin position="351"/>
        <end position="373"/>
    </location>
</feature>
<dbReference type="AlphaFoldDB" id="A0A2U8VQD0"/>
<dbReference type="RefSeq" id="WP_109950948.1">
    <property type="nucleotide sequence ID" value="NZ_CP029551.1"/>
</dbReference>
<evidence type="ECO:0000313" key="2">
    <source>
        <dbReference type="EMBL" id="AWN35835.1"/>
    </source>
</evidence>
<gene>
    <name evidence="2" type="ORF">DK427_08810</name>
</gene>
<organism evidence="2 3">
    <name type="scientific">Methylobacterium radiodurans</name>
    <dbReference type="NCBI Taxonomy" id="2202828"/>
    <lineage>
        <taxon>Bacteria</taxon>
        <taxon>Pseudomonadati</taxon>
        <taxon>Pseudomonadota</taxon>
        <taxon>Alphaproteobacteria</taxon>
        <taxon>Hyphomicrobiales</taxon>
        <taxon>Methylobacteriaceae</taxon>
        <taxon>Methylobacterium</taxon>
    </lineage>
</organism>
<feature type="transmembrane region" description="Helical" evidence="1">
    <location>
        <begin position="40"/>
        <end position="60"/>
    </location>
</feature>
<feature type="transmembrane region" description="Helical" evidence="1">
    <location>
        <begin position="281"/>
        <end position="305"/>
    </location>
</feature>
<proteinExistence type="predicted"/>
<name>A0A2U8VQD0_9HYPH</name>